<reference evidence="2" key="1">
    <citation type="submission" date="2020-12" db="EMBL/GenBank/DDBJ databases">
        <title>Metabolic potential, ecology and presence of endohyphal bacteria is reflected in genomic diversity of Mucoromycotina.</title>
        <authorList>
            <person name="Muszewska A."/>
            <person name="Okrasinska A."/>
            <person name="Steczkiewicz K."/>
            <person name="Drgas O."/>
            <person name="Orlowska M."/>
            <person name="Perlinska-Lenart U."/>
            <person name="Aleksandrzak-Piekarczyk T."/>
            <person name="Szatraj K."/>
            <person name="Zielenkiewicz U."/>
            <person name="Pilsyk S."/>
            <person name="Malc E."/>
            <person name="Mieczkowski P."/>
            <person name="Kruszewska J.S."/>
            <person name="Biernat P."/>
            <person name="Pawlowska J."/>
        </authorList>
    </citation>
    <scope>NUCLEOTIDE SEQUENCE</scope>
    <source>
        <strain evidence="2">CBS 226.32</strain>
    </source>
</reference>
<dbReference type="AlphaFoldDB" id="A0A8H7QG04"/>
<gene>
    <name evidence="2" type="ORF">INT46_003779</name>
</gene>
<feature type="compositionally biased region" description="Low complexity" evidence="1">
    <location>
        <begin position="285"/>
        <end position="295"/>
    </location>
</feature>
<evidence type="ECO:0000313" key="2">
    <source>
        <dbReference type="EMBL" id="KAG2191793.1"/>
    </source>
</evidence>
<evidence type="ECO:0000313" key="3">
    <source>
        <dbReference type="Proteomes" id="UP000650833"/>
    </source>
</evidence>
<dbReference type="Proteomes" id="UP000650833">
    <property type="component" value="Unassembled WGS sequence"/>
</dbReference>
<evidence type="ECO:0000256" key="1">
    <source>
        <dbReference type="SAM" id="MobiDB-lite"/>
    </source>
</evidence>
<feature type="compositionally biased region" description="Basic and acidic residues" evidence="1">
    <location>
        <begin position="240"/>
        <end position="249"/>
    </location>
</feature>
<feature type="compositionally biased region" description="Basic residues" evidence="1">
    <location>
        <begin position="296"/>
        <end position="307"/>
    </location>
</feature>
<dbReference type="EMBL" id="JAEPRC010000789">
    <property type="protein sequence ID" value="KAG2191793.1"/>
    <property type="molecule type" value="Genomic_DNA"/>
</dbReference>
<name>A0A8H7QG04_9FUNG</name>
<feature type="region of interest" description="Disordered" evidence="1">
    <location>
        <begin position="222"/>
        <end position="307"/>
    </location>
</feature>
<accession>A0A8H7QG04</accession>
<feature type="compositionally biased region" description="Low complexity" evidence="1">
    <location>
        <begin position="267"/>
        <end position="277"/>
    </location>
</feature>
<protein>
    <submittedName>
        <fullName evidence="2">Uncharacterized protein</fullName>
    </submittedName>
</protein>
<comment type="caution">
    <text evidence="2">The sequence shown here is derived from an EMBL/GenBank/DDBJ whole genome shotgun (WGS) entry which is preliminary data.</text>
</comment>
<sequence>MSNINNNSNSSIISTLNELRTEVFGMRTQLSEQKTQIETLLKHQLLPTNSSEANAYKYLPLNGYLDVNVRSRMLSNPDRLGCRNIPSIPKLLKDSIAFNNNSISYGKRNFPAINVRLNALIQEMHLRKYGDNAVELDQASIDQAKVPLQKLAADVCQLIRGNSSTELLRWSQLSSGDQLFYSLVFEDIAAAHIDLGNVYQCHDRWGANGFLGLAFKAAKQKHDRIERKNRNETNTNATSGRDDATDDNRSISSSESNRFEDDDEPISESSSEDGSLSNQDEEVLSCSRSRSPARFPARRQTRSRRCR</sequence>
<proteinExistence type="predicted"/>
<organism evidence="2 3">
    <name type="scientific">Mucor plumbeus</name>
    <dbReference type="NCBI Taxonomy" id="97098"/>
    <lineage>
        <taxon>Eukaryota</taxon>
        <taxon>Fungi</taxon>
        <taxon>Fungi incertae sedis</taxon>
        <taxon>Mucoromycota</taxon>
        <taxon>Mucoromycotina</taxon>
        <taxon>Mucoromycetes</taxon>
        <taxon>Mucorales</taxon>
        <taxon>Mucorineae</taxon>
        <taxon>Mucoraceae</taxon>
        <taxon>Mucor</taxon>
    </lineage>
</organism>
<keyword evidence="3" id="KW-1185">Reference proteome</keyword>